<sequence length="360" mass="39564">MPQDVENLVHLGEDWCFCGHLKESCNDCCVDHRASNNWGNLTQWLEKSGWPQSEIDRIMEDELDMVRRPVLQAFDIASDAAQSRNSDGELQPVCNAHGTMSCSTCFDFGAFLLQEAELWGKHANYLKKAGLPVPAPPKLPPGVFERRYPRLRGFPDISAVSPAAEHTLVFKYPDFRLLGQLPSFTGHSPLGWVLFGIIVARQSPGVTYKMKDAAGATVKLRFVDSWTKVNGGGDPTGKDAEQYKNLKPGTVLSLKCVTMSMTPRNEPQVAVEKINLSGVKILKSSITDVHTINDKLRNAVPGCCSHCAQAGAPSACLRCKSPYCGKECQAKDWNEGGHKHACSTIAHLRSLNHMFRAAEA</sequence>
<keyword evidence="7" id="KW-1185">Reference proteome</keyword>
<keyword evidence="2 4" id="KW-0863">Zinc-finger</keyword>
<organism evidence="6 7">
    <name type="scientific">Mycena pura</name>
    <dbReference type="NCBI Taxonomy" id="153505"/>
    <lineage>
        <taxon>Eukaryota</taxon>
        <taxon>Fungi</taxon>
        <taxon>Dikarya</taxon>
        <taxon>Basidiomycota</taxon>
        <taxon>Agaricomycotina</taxon>
        <taxon>Agaricomycetes</taxon>
        <taxon>Agaricomycetidae</taxon>
        <taxon>Agaricales</taxon>
        <taxon>Marasmiineae</taxon>
        <taxon>Mycenaceae</taxon>
        <taxon>Mycena</taxon>
    </lineage>
</organism>
<dbReference type="PROSITE" id="PS50865">
    <property type="entry name" value="ZF_MYND_2"/>
    <property type="match status" value="1"/>
</dbReference>
<dbReference type="Proteomes" id="UP001219525">
    <property type="component" value="Unassembled WGS sequence"/>
</dbReference>
<dbReference type="InterPro" id="IPR002893">
    <property type="entry name" value="Znf_MYND"/>
</dbReference>
<dbReference type="EMBL" id="JARJCW010000169">
    <property type="protein sequence ID" value="KAJ7189679.1"/>
    <property type="molecule type" value="Genomic_DNA"/>
</dbReference>
<name>A0AAD6UL69_9AGAR</name>
<evidence type="ECO:0000256" key="3">
    <source>
        <dbReference type="ARBA" id="ARBA00022833"/>
    </source>
</evidence>
<gene>
    <name evidence="6" type="ORF">GGX14DRAFT_484525</name>
</gene>
<dbReference type="GO" id="GO:0008270">
    <property type="term" value="F:zinc ion binding"/>
    <property type="evidence" value="ECO:0007669"/>
    <property type="project" value="UniProtKB-KW"/>
</dbReference>
<evidence type="ECO:0000313" key="7">
    <source>
        <dbReference type="Proteomes" id="UP001219525"/>
    </source>
</evidence>
<feature type="domain" description="MYND-type" evidence="5">
    <location>
        <begin position="304"/>
        <end position="342"/>
    </location>
</feature>
<dbReference type="Gene3D" id="6.10.140.2220">
    <property type="match status" value="1"/>
</dbReference>
<dbReference type="SUPFAM" id="SSF144232">
    <property type="entry name" value="HIT/MYND zinc finger-like"/>
    <property type="match status" value="1"/>
</dbReference>
<evidence type="ECO:0000256" key="2">
    <source>
        <dbReference type="ARBA" id="ARBA00022771"/>
    </source>
</evidence>
<evidence type="ECO:0000259" key="5">
    <source>
        <dbReference type="PROSITE" id="PS50865"/>
    </source>
</evidence>
<keyword evidence="3" id="KW-0862">Zinc</keyword>
<proteinExistence type="predicted"/>
<protein>
    <recommendedName>
        <fullName evidence="5">MYND-type domain-containing protein</fullName>
    </recommendedName>
</protein>
<comment type="caution">
    <text evidence="6">The sequence shown here is derived from an EMBL/GenBank/DDBJ whole genome shotgun (WGS) entry which is preliminary data.</text>
</comment>
<evidence type="ECO:0000256" key="4">
    <source>
        <dbReference type="PROSITE-ProRule" id="PRU00134"/>
    </source>
</evidence>
<evidence type="ECO:0000256" key="1">
    <source>
        <dbReference type="ARBA" id="ARBA00022723"/>
    </source>
</evidence>
<evidence type="ECO:0000313" key="6">
    <source>
        <dbReference type="EMBL" id="KAJ7189679.1"/>
    </source>
</evidence>
<dbReference type="AlphaFoldDB" id="A0AAD6UL69"/>
<accession>A0AAD6UL69</accession>
<reference evidence="6" key="1">
    <citation type="submission" date="2023-03" db="EMBL/GenBank/DDBJ databases">
        <title>Massive genome expansion in bonnet fungi (Mycena s.s.) driven by repeated elements and novel gene families across ecological guilds.</title>
        <authorList>
            <consortium name="Lawrence Berkeley National Laboratory"/>
            <person name="Harder C.B."/>
            <person name="Miyauchi S."/>
            <person name="Viragh M."/>
            <person name="Kuo A."/>
            <person name="Thoen E."/>
            <person name="Andreopoulos B."/>
            <person name="Lu D."/>
            <person name="Skrede I."/>
            <person name="Drula E."/>
            <person name="Henrissat B."/>
            <person name="Morin E."/>
            <person name="Kohler A."/>
            <person name="Barry K."/>
            <person name="LaButti K."/>
            <person name="Morin E."/>
            <person name="Salamov A."/>
            <person name="Lipzen A."/>
            <person name="Mereny Z."/>
            <person name="Hegedus B."/>
            <person name="Baldrian P."/>
            <person name="Stursova M."/>
            <person name="Weitz H."/>
            <person name="Taylor A."/>
            <person name="Grigoriev I.V."/>
            <person name="Nagy L.G."/>
            <person name="Martin F."/>
            <person name="Kauserud H."/>
        </authorList>
    </citation>
    <scope>NUCLEOTIDE SEQUENCE</scope>
    <source>
        <strain evidence="6">9144</strain>
    </source>
</reference>
<keyword evidence="1" id="KW-0479">Metal-binding</keyword>